<feature type="domain" description="Histidine kinase" evidence="7">
    <location>
        <begin position="72"/>
        <end position="269"/>
    </location>
</feature>
<dbReference type="OrthoDB" id="5401121at2"/>
<dbReference type="AlphaFoldDB" id="A0A1I5SKV7"/>
<dbReference type="PANTHER" id="PTHR24421">
    <property type="entry name" value="NITRATE/NITRITE SENSOR PROTEIN NARX-RELATED"/>
    <property type="match status" value="1"/>
</dbReference>
<accession>A0A1I5SKV7</accession>
<evidence type="ECO:0000256" key="1">
    <source>
        <dbReference type="ARBA" id="ARBA00000085"/>
    </source>
</evidence>
<keyword evidence="6" id="KW-0812">Transmembrane</keyword>
<feature type="transmembrane region" description="Helical" evidence="6">
    <location>
        <begin position="6"/>
        <end position="33"/>
    </location>
</feature>
<dbReference type="InterPro" id="IPR036890">
    <property type="entry name" value="HATPase_C_sf"/>
</dbReference>
<dbReference type="SUPFAM" id="SSF55874">
    <property type="entry name" value="ATPase domain of HSP90 chaperone/DNA topoisomerase II/histidine kinase"/>
    <property type="match status" value="1"/>
</dbReference>
<evidence type="ECO:0000256" key="3">
    <source>
        <dbReference type="ARBA" id="ARBA00022679"/>
    </source>
</evidence>
<dbReference type="InterPro" id="IPR003594">
    <property type="entry name" value="HATPase_dom"/>
</dbReference>
<dbReference type="PANTHER" id="PTHR24421:SF10">
    <property type="entry name" value="NITRATE_NITRITE SENSOR PROTEIN NARQ"/>
    <property type="match status" value="1"/>
</dbReference>
<keyword evidence="3" id="KW-0808">Transferase</keyword>
<dbReference type="SMART" id="SM00387">
    <property type="entry name" value="HATPase_c"/>
    <property type="match status" value="1"/>
</dbReference>
<keyword evidence="4 8" id="KW-0418">Kinase</keyword>
<evidence type="ECO:0000256" key="6">
    <source>
        <dbReference type="SAM" id="Phobius"/>
    </source>
</evidence>
<evidence type="ECO:0000313" key="8">
    <source>
        <dbReference type="EMBL" id="SFP71358.1"/>
    </source>
</evidence>
<dbReference type="GO" id="GO:0000160">
    <property type="term" value="P:phosphorelay signal transduction system"/>
    <property type="evidence" value="ECO:0007669"/>
    <property type="project" value="UniProtKB-KW"/>
</dbReference>
<dbReference type="Proteomes" id="UP000199031">
    <property type="component" value="Unassembled WGS sequence"/>
</dbReference>
<dbReference type="RefSeq" id="WP_090654691.1">
    <property type="nucleotide sequence ID" value="NZ_FOXQ01000001.1"/>
</dbReference>
<evidence type="ECO:0000256" key="4">
    <source>
        <dbReference type="ARBA" id="ARBA00022777"/>
    </source>
</evidence>
<organism evidence="8 9">
    <name type="scientific">Parafilimonas terrae</name>
    <dbReference type="NCBI Taxonomy" id="1465490"/>
    <lineage>
        <taxon>Bacteria</taxon>
        <taxon>Pseudomonadati</taxon>
        <taxon>Bacteroidota</taxon>
        <taxon>Chitinophagia</taxon>
        <taxon>Chitinophagales</taxon>
        <taxon>Chitinophagaceae</taxon>
        <taxon>Parafilimonas</taxon>
    </lineage>
</organism>
<evidence type="ECO:0000313" key="9">
    <source>
        <dbReference type="Proteomes" id="UP000199031"/>
    </source>
</evidence>
<keyword evidence="6" id="KW-0472">Membrane</keyword>
<comment type="catalytic activity">
    <reaction evidence="1">
        <text>ATP + protein L-histidine = ADP + protein N-phospho-L-histidine.</text>
        <dbReference type="EC" id="2.7.13.3"/>
    </reaction>
</comment>
<sequence>MEILNIPAINITVFVTVAIAAMLLLIISFLIAFNTSQRKKFQYQQSLLHLKEEQQNELIRAAVMSEETERHRISDQLHGEVGALLSATRLYLYNLHAEKMGENENEIFQKSIELLNESIQKVRFISHNLHSNVLKEFGLNEAIYSFTQKLNQPGKLDITTQLDESYESRNPEGAISIYRILQELCGNIIKHSAATQLNIQSFVSGGRLRFVIKHNGEGLTQPEFEKLRYEKKGLGLKNIQNRIILLKGSILFERIGDENIIAFTIPLSSDV</sequence>
<dbReference type="Gene3D" id="3.30.565.10">
    <property type="entry name" value="Histidine kinase-like ATPase, C-terminal domain"/>
    <property type="match status" value="1"/>
</dbReference>
<dbReference type="GO" id="GO:0004673">
    <property type="term" value="F:protein histidine kinase activity"/>
    <property type="evidence" value="ECO:0007669"/>
    <property type="project" value="UniProtKB-EC"/>
</dbReference>
<name>A0A1I5SKV7_9BACT</name>
<keyword evidence="5" id="KW-0902">Two-component regulatory system</keyword>
<dbReference type="InterPro" id="IPR050482">
    <property type="entry name" value="Sensor_HK_TwoCompSys"/>
</dbReference>
<gene>
    <name evidence="8" type="ORF">SAMN05444277_101815</name>
</gene>
<dbReference type="InterPro" id="IPR005467">
    <property type="entry name" value="His_kinase_dom"/>
</dbReference>
<dbReference type="EMBL" id="FOXQ01000001">
    <property type="protein sequence ID" value="SFP71358.1"/>
    <property type="molecule type" value="Genomic_DNA"/>
</dbReference>
<keyword evidence="9" id="KW-1185">Reference proteome</keyword>
<dbReference type="Pfam" id="PF02518">
    <property type="entry name" value="HATPase_c"/>
    <property type="match status" value="1"/>
</dbReference>
<dbReference type="PROSITE" id="PS50109">
    <property type="entry name" value="HIS_KIN"/>
    <property type="match status" value="1"/>
</dbReference>
<keyword evidence="6" id="KW-1133">Transmembrane helix</keyword>
<reference evidence="8 9" key="1">
    <citation type="submission" date="2016-10" db="EMBL/GenBank/DDBJ databases">
        <authorList>
            <person name="de Groot N.N."/>
        </authorList>
    </citation>
    <scope>NUCLEOTIDE SEQUENCE [LARGE SCALE GENOMIC DNA]</scope>
    <source>
        <strain evidence="8 9">DSM 28286</strain>
    </source>
</reference>
<evidence type="ECO:0000259" key="7">
    <source>
        <dbReference type="PROSITE" id="PS50109"/>
    </source>
</evidence>
<dbReference type="EC" id="2.7.13.3" evidence="2"/>
<protein>
    <recommendedName>
        <fullName evidence="2">histidine kinase</fullName>
        <ecNumber evidence="2">2.7.13.3</ecNumber>
    </recommendedName>
</protein>
<dbReference type="STRING" id="1465490.SAMN05444277_101815"/>
<proteinExistence type="predicted"/>
<evidence type="ECO:0000256" key="2">
    <source>
        <dbReference type="ARBA" id="ARBA00012438"/>
    </source>
</evidence>
<evidence type="ECO:0000256" key="5">
    <source>
        <dbReference type="ARBA" id="ARBA00023012"/>
    </source>
</evidence>